<evidence type="ECO:0000256" key="2">
    <source>
        <dbReference type="ARBA" id="ARBA00012972"/>
    </source>
</evidence>
<name>A0A5B8C0W8_9MICO</name>
<dbReference type="EMBL" id="CP040915">
    <property type="protein sequence ID" value="QDC23737.1"/>
    <property type="molecule type" value="Genomic_DNA"/>
</dbReference>
<evidence type="ECO:0000313" key="4">
    <source>
        <dbReference type="Proteomes" id="UP000314616"/>
    </source>
</evidence>
<dbReference type="GO" id="GO:0005975">
    <property type="term" value="P:carbohydrate metabolic process"/>
    <property type="evidence" value="ECO:0007669"/>
    <property type="project" value="TreeGrafter"/>
</dbReference>
<dbReference type="InterPro" id="IPR036969">
    <property type="entry name" value="Citrate_synthase_sf"/>
</dbReference>
<dbReference type="Gene3D" id="1.10.230.10">
    <property type="entry name" value="Cytochrome P450-Terp, domain 2"/>
    <property type="match status" value="1"/>
</dbReference>
<gene>
    <name evidence="3" type="ORF">FE374_03010</name>
</gene>
<dbReference type="OrthoDB" id="9800864at2"/>
<dbReference type="SUPFAM" id="SSF48256">
    <property type="entry name" value="Citrate synthase"/>
    <property type="match status" value="1"/>
</dbReference>
<dbReference type="EC" id="2.3.3.16" evidence="2"/>
<dbReference type="Gene3D" id="1.10.580.10">
    <property type="entry name" value="Citrate Synthase, domain 1"/>
    <property type="match status" value="1"/>
</dbReference>
<accession>A0A5B8C0W8</accession>
<dbReference type="PANTHER" id="PTHR11739">
    <property type="entry name" value="CITRATE SYNTHASE"/>
    <property type="match status" value="1"/>
</dbReference>
<dbReference type="GO" id="GO:0006099">
    <property type="term" value="P:tricarboxylic acid cycle"/>
    <property type="evidence" value="ECO:0007669"/>
    <property type="project" value="UniProtKB-UniPathway"/>
</dbReference>
<dbReference type="InterPro" id="IPR016142">
    <property type="entry name" value="Citrate_synth-like_lrg_a-sub"/>
</dbReference>
<comment type="pathway">
    <text evidence="1">Carbohydrate metabolism; tricarboxylic acid cycle.</text>
</comment>
<dbReference type="PANTHER" id="PTHR11739:SF23">
    <property type="entry name" value="CITRATE SYNTHASE 2-RELATED"/>
    <property type="match status" value="1"/>
</dbReference>
<reference evidence="3 4" key="1">
    <citation type="submission" date="2019-05" db="EMBL/GenBank/DDBJ databases">
        <title>Georgenia *** sp. nov., and Georgenia *** sp. nov., isolated from the intestinal contents of plateau pika (Ochotona curzoniae) in the Qinghai-Tibet plateau of China.</title>
        <authorList>
            <person name="Tian Z."/>
        </authorList>
    </citation>
    <scope>NUCLEOTIDE SEQUENCE [LARGE SCALE GENOMIC DNA]</scope>
    <source>
        <strain evidence="3 4">Z443</strain>
    </source>
</reference>
<dbReference type="GO" id="GO:0036440">
    <property type="term" value="F:citrate synthase activity"/>
    <property type="evidence" value="ECO:0007669"/>
    <property type="project" value="UniProtKB-EC"/>
</dbReference>
<dbReference type="InterPro" id="IPR002020">
    <property type="entry name" value="Citrate_synthase"/>
</dbReference>
<dbReference type="AlphaFoldDB" id="A0A5B8C0W8"/>
<dbReference type="GO" id="GO:0005829">
    <property type="term" value="C:cytosol"/>
    <property type="evidence" value="ECO:0007669"/>
    <property type="project" value="TreeGrafter"/>
</dbReference>
<organism evidence="3 4">
    <name type="scientific">Georgenia yuyongxinii</name>
    <dbReference type="NCBI Taxonomy" id="2589797"/>
    <lineage>
        <taxon>Bacteria</taxon>
        <taxon>Bacillati</taxon>
        <taxon>Actinomycetota</taxon>
        <taxon>Actinomycetes</taxon>
        <taxon>Micrococcales</taxon>
        <taxon>Bogoriellaceae</taxon>
        <taxon>Georgenia</taxon>
    </lineage>
</organism>
<sequence>MSTTPDARTPGDGTDGAAIFALAPATGTPVYRGRPVADLLGTPFERLWGLLVDGTDSSGLPPAEPFNLPVRTGNVRVDVQSALAQLTPVWAYRPLVDIPASQAREDLARASVMTLSFVAQSARGEDVPAVPQREVDLARTITERFLVRWRGEADPAAVAALDTFWLTLAENGLSPSTRTARLAAEQGADVAACLSAAVAVASGPLGGGGSARALALMEQAERTDDPAAVVAEHLARDGRLPGFGDPHLPDDARGELLRAACLRVGAARLDVAEAVAQAGGTALARAADGDAAGYRPGALFWGAVLLDHVGVPANLLAALYVCGRTAGWSAHVLEVQRALRG</sequence>
<evidence type="ECO:0000313" key="3">
    <source>
        <dbReference type="EMBL" id="QDC23737.1"/>
    </source>
</evidence>
<proteinExistence type="predicted"/>
<dbReference type="KEGG" id="gyu:FE374_03010"/>
<dbReference type="UniPathway" id="UPA00223"/>
<dbReference type="Proteomes" id="UP000314616">
    <property type="component" value="Chromosome"/>
</dbReference>
<dbReference type="Pfam" id="PF00285">
    <property type="entry name" value="Citrate_synt"/>
    <property type="match status" value="1"/>
</dbReference>
<evidence type="ECO:0000256" key="1">
    <source>
        <dbReference type="ARBA" id="ARBA00005163"/>
    </source>
</evidence>
<dbReference type="InterPro" id="IPR016143">
    <property type="entry name" value="Citrate_synth-like_sm_a-sub"/>
</dbReference>
<dbReference type="RefSeq" id="WP_139927179.1">
    <property type="nucleotide sequence ID" value="NZ_CP040915.1"/>
</dbReference>
<protein>
    <recommendedName>
        <fullName evidence="2">citrate synthase (unknown stereospecificity)</fullName>
        <ecNumber evidence="2">2.3.3.16</ecNumber>
    </recommendedName>
</protein>